<sequence>MSKATGDARLPELLRSRRDVILDRWVDLVVAGVRGRITESELRTELSELYGLIERATGGEREAAGELRAALTEISRTRARQGFSPSETAVSVFSLKQAVLEQVGAIEDVAAYAEFAAFSSEIDDLGLVTFETYAAAREQVIADQTEQLLELSTPVVKLWDGILGVPLVGTLDSARAQVVMETLLERLVETGSQFAVIDITGVPAVDTEVAQHLLKTVMAARLMGTDCVISGIRPQIAQTIVALGIEFGDIPTKASLADALEWALERSGTRVVGGAGA</sequence>
<keyword evidence="4" id="KW-1185">Reference proteome</keyword>
<dbReference type="AlphaFoldDB" id="A0A7X0G1H2"/>
<dbReference type="PANTHER" id="PTHR33745">
    <property type="entry name" value="RSBT ANTAGONIST PROTEIN RSBS-RELATED"/>
    <property type="match status" value="1"/>
</dbReference>
<evidence type="ECO:0000256" key="1">
    <source>
        <dbReference type="ARBA" id="ARBA00022553"/>
    </source>
</evidence>
<dbReference type="EMBL" id="JACHMQ010000001">
    <property type="protein sequence ID" value="MBB6396955.1"/>
    <property type="molecule type" value="Genomic_DNA"/>
</dbReference>
<name>A0A7X0G1H2_9ACTN</name>
<evidence type="ECO:0000259" key="2">
    <source>
        <dbReference type="PROSITE" id="PS50801"/>
    </source>
</evidence>
<protein>
    <submittedName>
        <fullName evidence="3">RsbT co-antagonist protein RsbR</fullName>
    </submittedName>
</protein>
<dbReference type="Pfam" id="PF14361">
    <property type="entry name" value="RsbRD_N"/>
    <property type="match status" value="1"/>
</dbReference>
<dbReference type="RefSeq" id="WP_230298564.1">
    <property type="nucleotide sequence ID" value="NZ_JACHMQ010000001.1"/>
</dbReference>
<dbReference type="Pfam" id="PF01740">
    <property type="entry name" value="STAS"/>
    <property type="match status" value="1"/>
</dbReference>
<dbReference type="SUPFAM" id="SSF52091">
    <property type="entry name" value="SpoIIaa-like"/>
    <property type="match status" value="1"/>
</dbReference>
<dbReference type="InterPro" id="IPR051932">
    <property type="entry name" value="Bact_StressResp_Reg"/>
</dbReference>
<dbReference type="InterPro" id="IPR036513">
    <property type="entry name" value="STAS_dom_sf"/>
</dbReference>
<dbReference type="InterPro" id="IPR025751">
    <property type="entry name" value="RsbRD_N_dom"/>
</dbReference>
<organism evidence="3 4">
    <name type="scientific">Actinomadura coerulea</name>
    <dbReference type="NCBI Taxonomy" id="46159"/>
    <lineage>
        <taxon>Bacteria</taxon>
        <taxon>Bacillati</taxon>
        <taxon>Actinomycetota</taxon>
        <taxon>Actinomycetes</taxon>
        <taxon>Streptosporangiales</taxon>
        <taxon>Thermomonosporaceae</taxon>
        <taxon>Actinomadura</taxon>
    </lineage>
</organism>
<dbReference type="InterPro" id="IPR002645">
    <property type="entry name" value="STAS_dom"/>
</dbReference>
<reference evidence="3 4" key="1">
    <citation type="submission" date="2020-08" db="EMBL/GenBank/DDBJ databases">
        <title>Sequencing the genomes of 1000 actinobacteria strains.</title>
        <authorList>
            <person name="Klenk H.-P."/>
        </authorList>
    </citation>
    <scope>NUCLEOTIDE SEQUENCE [LARGE SCALE GENOMIC DNA]</scope>
    <source>
        <strain evidence="3 4">DSM 43675</strain>
    </source>
</reference>
<dbReference type="PROSITE" id="PS50801">
    <property type="entry name" value="STAS"/>
    <property type="match status" value="1"/>
</dbReference>
<evidence type="ECO:0000313" key="3">
    <source>
        <dbReference type="EMBL" id="MBB6396955.1"/>
    </source>
</evidence>
<dbReference type="PANTHER" id="PTHR33745:SF3">
    <property type="entry name" value="RSBT CO-ANTAGONIST PROTEIN RSBRC"/>
    <property type="match status" value="1"/>
</dbReference>
<dbReference type="Proteomes" id="UP000546324">
    <property type="component" value="Unassembled WGS sequence"/>
</dbReference>
<accession>A0A7X0G1H2</accession>
<comment type="caution">
    <text evidence="3">The sequence shown here is derived from an EMBL/GenBank/DDBJ whole genome shotgun (WGS) entry which is preliminary data.</text>
</comment>
<keyword evidence="1" id="KW-0597">Phosphoprotein</keyword>
<proteinExistence type="predicted"/>
<evidence type="ECO:0000313" key="4">
    <source>
        <dbReference type="Proteomes" id="UP000546324"/>
    </source>
</evidence>
<dbReference type="CDD" id="cd07041">
    <property type="entry name" value="STAS_RsbR_RsbS_like"/>
    <property type="match status" value="1"/>
</dbReference>
<feature type="domain" description="STAS" evidence="2">
    <location>
        <begin position="152"/>
        <end position="263"/>
    </location>
</feature>
<gene>
    <name evidence="3" type="ORF">BKA00_003869</name>
</gene>
<dbReference type="Gene3D" id="3.30.750.24">
    <property type="entry name" value="STAS domain"/>
    <property type="match status" value="1"/>
</dbReference>